<gene>
    <name evidence="2" type="ORF">ACFOZY_16030</name>
</gene>
<sequence length="130" mass="14752">MPEGGLSMFDTVKQHGEDIEKLKEADRKHDERLEGIEKVQREFKVQIESIKSSQQSLEFTVMKDGQQTRDLLTKFVDHYFSTDEKKFVSQEKVAMKKLSAKEKIILAVIGSLVGSGGILMSIAAILQIFY</sequence>
<dbReference type="EMBL" id="JBHSEC010000022">
    <property type="protein sequence ID" value="MFC4411900.1"/>
    <property type="molecule type" value="Genomic_DNA"/>
</dbReference>
<evidence type="ECO:0000313" key="2">
    <source>
        <dbReference type="EMBL" id="MFC4411900.1"/>
    </source>
</evidence>
<proteinExistence type="predicted"/>
<dbReference type="RefSeq" id="WP_378157351.1">
    <property type="nucleotide sequence ID" value="NZ_JBHSEC010000022.1"/>
</dbReference>
<protein>
    <submittedName>
        <fullName evidence="2">Uncharacterized protein</fullName>
    </submittedName>
</protein>
<reference evidence="3" key="1">
    <citation type="journal article" date="2019" name="Int. J. Syst. Evol. Microbiol.">
        <title>The Global Catalogue of Microorganisms (GCM) 10K type strain sequencing project: providing services to taxonomists for standard genome sequencing and annotation.</title>
        <authorList>
            <consortium name="The Broad Institute Genomics Platform"/>
            <consortium name="The Broad Institute Genome Sequencing Center for Infectious Disease"/>
            <person name="Wu L."/>
            <person name="Ma J."/>
        </authorList>
    </citation>
    <scope>NUCLEOTIDE SEQUENCE [LARGE SCALE GENOMIC DNA]</scope>
    <source>
        <strain evidence="3">CCUG 59778</strain>
    </source>
</reference>
<keyword evidence="1" id="KW-0472">Membrane</keyword>
<feature type="transmembrane region" description="Helical" evidence="1">
    <location>
        <begin position="104"/>
        <end position="129"/>
    </location>
</feature>
<dbReference type="Proteomes" id="UP001595817">
    <property type="component" value="Unassembled WGS sequence"/>
</dbReference>
<keyword evidence="3" id="KW-1185">Reference proteome</keyword>
<keyword evidence="1" id="KW-1133">Transmembrane helix</keyword>
<evidence type="ECO:0000313" key="3">
    <source>
        <dbReference type="Proteomes" id="UP001595817"/>
    </source>
</evidence>
<name>A0ABV8X8V9_9LACT</name>
<accession>A0ABV8X8V9</accession>
<keyword evidence="1" id="KW-0812">Transmembrane</keyword>
<organism evidence="2 3">
    <name type="scientific">Chungangia koreensis</name>
    <dbReference type="NCBI Taxonomy" id="752657"/>
    <lineage>
        <taxon>Bacteria</taxon>
        <taxon>Bacillati</taxon>
        <taxon>Bacillota</taxon>
        <taxon>Bacilli</taxon>
        <taxon>Lactobacillales</taxon>
        <taxon>Chungangia</taxon>
    </lineage>
</organism>
<comment type="caution">
    <text evidence="2">The sequence shown here is derived from an EMBL/GenBank/DDBJ whole genome shotgun (WGS) entry which is preliminary data.</text>
</comment>
<evidence type="ECO:0000256" key="1">
    <source>
        <dbReference type="SAM" id="Phobius"/>
    </source>
</evidence>